<evidence type="ECO:0000256" key="1">
    <source>
        <dbReference type="SAM" id="MobiDB-lite"/>
    </source>
</evidence>
<evidence type="ECO:0000313" key="4">
    <source>
        <dbReference type="Proteomes" id="UP001057375"/>
    </source>
</evidence>
<accession>A0ABQ5L1R0</accession>
<feature type="region of interest" description="Disordered" evidence="1">
    <location>
        <begin position="173"/>
        <end position="192"/>
    </location>
</feature>
<keyword evidence="2" id="KW-0812">Transmembrane</keyword>
<protein>
    <submittedName>
        <fullName evidence="3">Uncharacterized protein</fullName>
    </submittedName>
</protein>
<feature type="compositionally biased region" description="Low complexity" evidence="1">
    <location>
        <begin position="298"/>
        <end position="326"/>
    </location>
</feature>
<evidence type="ECO:0000313" key="3">
    <source>
        <dbReference type="EMBL" id="GKT37285.1"/>
    </source>
</evidence>
<sequence>MGYGENFAVWISRIFIISCVIQFSTSLIRSKPRSIQEFLLNPSFQYIFIIAVIYLCNPIVFTVIREEDVIFTPNIDFQDDSQDSSQKSSSSFFANIFKKSPDPPQDLSSNSIDSQVEQPISLPHCSLTSKPHHLLPPMSLVMSIVLITLLQTLIFLPSSSLNFSSFLLGRGRSNSDKSKFQKPKNRTFTAHSPDKDIEETIDSFANFSSLDSPSTVNPDGEIEHSDDDGSDVSLLEQWTTSHSELWQDAIAALECILPFELAMNGLSCTWKECGASSEVGAMWRVCGLRKTKSLGNNGSSPSVTPSGSSPIGSDISPSSPRSSLPSSIPAASSHPFLSFISSLIFLFLRWCISPSLQSLSGQMGDWIHQFADSHNIPVISVIASLMKWVAGIIFEYITRTSNHEEVEEDSEESEKSPETIDIVNSTPALKTKLHKRPLEFEDDD</sequence>
<keyword evidence="2" id="KW-1133">Transmembrane helix</keyword>
<feature type="transmembrane region" description="Helical" evidence="2">
    <location>
        <begin position="140"/>
        <end position="169"/>
    </location>
</feature>
<keyword evidence="2" id="KW-0472">Membrane</keyword>
<comment type="caution">
    <text evidence="3">The sequence shown here is derived from an EMBL/GenBank/DDBJ whole genome shotgun (WGS) entry which is preliminary data.</text>
</comment>
<feature type="transmembrane region" description="Helical" evidence="2">
    <location>
        <begin position="6"/>
        <end position="25"/>
    </location>
</feature>
<keyword evidence="4" id="KW-1185">Reference proteome</keyword>
<feature type="transmembrane region" description="Helical" evidence="2">
    <location>
        <begin position="46"/>
        <end position="64"/>
    </location>
</feature>
<reference evidence="3" key="1">
    <citation type="submission" date="2022-03" db="EMBL/GenBank/DDBJ databases">
        <title>Draft genome sequence of Aduncisulcus paluster, a free-living microaerophilic Fornicata.</title>
        <authorList>
            <person name="Yuyama I."/>
            <person name="Kume K."/>
            <person name="Tamura T."/>
            <person name="Inagaki Y."/>
            <person name="Hashimoto T."/>
        </authorList>
    </citation>
    <scope>NUCLEOTIDE SEQUENCE</scope>
    <source>
        <strain evidence="3">NY0171</strain>
    </source>
</reference>
<gene>
    <name evidence="3" type="ORF">ADUPG1_010104</name>
</gene>
<feature type="region of interest" description="Disordered" evidence="1">
    <location>
        <begin position="296"/>
        <end position="326"/>
    </location>
</feature>
<proteinExistence type="predicted"/>
<evidence type="ECO:0000256" key="2">
    <source>
        <dbReference type="SAM" id="Phobius"/>
    </source>
</evidence>
<organism evidence="3 4">
    <name type="scientific">Aduncisulcus paluster</name>
    <dbReference type="NCBI Taxonomy" id="2918883"/>
    <lineage>
        <taxon>Eukaryota</taxon>
        <taxon>Metamonada</taxon>
        <taxon>Carpediemonas-like organisms</taxon>
        <taxon>Aduncisulcus</taxon>
    </lineage>
</organism>
<name>A0ABQ5L1R0_9EUKA</name>
<dbReference type="EMBL" id="BQXS01011438">
    <property type="protein sequence ID" value="GKT37285.1"/>
    <property type="molecule type" value="Genomic_DNA"/>
</dbReference>
<feature type="region of interest" description="Disordered" evidence="1">
    <location>
        <begin position="211"/>
        <end position="230"/>
    </location>
</feature>
<dbReference type="Proteomes" id="UP001057375">
    <property type="component" value="Unassembled WGS sequence"/>
</dbReference>
<feature type="region of interest" description="Disordered" evidence="1">
    <location>
        <begin position="403"/>
        <end position="422"/>
    </location>
</feature>